<name>A0A9P5SLK6_9FUNG</name>
<evidence type="ECO:0000313" key="3">
    <source>
        <dbReference type="Proteomes" id="UP000696485"/>
    </source>
</evidence>
<reference evidence="2" key="1">
    <citation type="journal article" date="2020" name="Fungal Divers.">
        <title>Resolving the Mortierellaceae phylogeny through synthesis of multi-gene phylogenetics and phylogenomics.</title>
        <authorList>
            <person name="Vandepol N."/>
            <person name="Liber J."/>
            <person name="Desiro A."/>
            <person name="Na H."/>
            <person name="Kennedy M."/>
            <person name="Barry K."/>
            <person name="Grigoriev I.V."/>
            <person name="Miller A.N."/>
            <person name="O'Donnell K."/>
            <person name="Stajich J.E."/>
            <person name="Bonito G."/>
        </authorList>
    </citation>
    <scope>NUCLEOTIDE SEQUENCE</scope>
    <source>
        <strain evidence="2">NVP1</strain>
    </source>
</reference>
<evidence type="ECO:0000313" key="2">
    <source>
        <dbReference type="EMBL" id="KAF9331001.1"/>
    </source>
</evidence>
<protein>
    <submittedName>
        <fullName evidence="2">Uncharacterized protein</fullName>
    </submittedName>
</protein>
<organism evidence="2 3">
    <name type="scientific">Podila minutissima</name>
    <dbReference type="NCBI Taxonomy" id="64525"/>
    <lineage>
        <taxon>Eukaryota</taxon>
        <taxon>Fungi</taxon>
        <taxon>Fungi incertae sedis</taxon>
        <taxon>Mucoromycota</taxon>
        <taxon>Mortierellomycotina</taxon>
        <taxon>Mortierellomycetes</taxon>
        <taxon>Mortierellales</taxon>
        <taxon>Mortierellaceae</taxon>
        <taxon>Podila</taxon>
    </lineage>
</organism>
<gene>
    <name evidence="2" type="ORF">BG006_006094</name>
</gene>
<evidence type="ECO:0000256" key="1">
    <source>
        <dbReference type="SAM" id="MobiDB-lite"/>
    </source>
</evidence>
<feature type="compositionally biased region" description="Polar residues" evidence="1">
    <location>
        <begin position="213"/>
        <end position="225"/>
    </location>
</feature>
<sequence>MTLVHMPFTVPLNRSSTELQITRTQWNTECELRTTYGTTLAVANGKLYYLCQNTDKATAESFTYLYIHDSKTGATQGPWRFDGSYRDLRLVYGSAVLDEGEEGPKFGIVESQRGHVAIDLRSAGHARLKLFSVLDKAIVSGNLNAYEFSRSCDESCPMGNSVQRMVIILPTVVVLESEMQRYDSGAFTVTEPPLPTAHQCYRYNPRALKSPSRKTTPENTENGSN</sequence>
<accession>A0A9P5SLK6</accession>
<comment type="caution">
    <text evidence="2">The sequence shown here is derived from an EMBL/GenBank/DDBJ whole genome shotgun (WGS) entry which is preliminary data.</text>
</comment>
<dbReference type="Proteomes" id="UP000696485">
    <property type="component" value="Unassembled WGS sequence"/>
</dbReference>
<proteinExistence type="predicted"/>
<dbReference type="AlphaFoldDB" id="A0A9P5SLK6"/>
<feature type="region of interest" description="Disordered" evidence="1">
    <location>
        <begin position="205"/>
        <end position="225"/>
    </location>
</feature>
<keyword evidence="3" id="KW-1185">Reference proteome</keyword>
<dbReference type="EMBL" id="JAAAUY010000355">
    <property type="protein sequence ID" value="KAF9331001.1"/>
    <property type="molecule type" value="Genomic_DNA"/>
</dbReference>